<organism evidence="6 7">
    <name type="scientific">Mesorhizobium tianshanense</name>
    <dbReference type="NCBI Taxonomy" id="39844"/>
    <lineage>
        <taxon>Bacteria</taxon>
        <taxon>Pseudomonadati</taxon>
        <taxon>Pseudomonadota</taxon>
        <taxon>Alphaproteobacteria</taxon>
        <taxon>Hyphomicrobiales</taxon>
        <taxon>Phyllobacteriaceae</taxon>
        <taxon>Mesorhizobium</taxon>
    </lineage>
</organism>
<accession>A0A562P2K4</accession>
<dbReference type="SUPFAM" id="SSF46689">
    <property type="entry name" value="Homeodomain-like"/>
    <property type="match status" value="1"/>
</dbReference>
<feature type="domain" description="HTH tetR-type" evidence="5">
    <location>
        <begin position="9"/>
        <end position="69"/>
    </location>
</feature>
<dbReference type="InterPro" id="IPR009057">
    <property type="entry name" value="Homeodomain-like_sf"/>
</dbReference>
<name>A0A562P2K4_9HYPH</name>
<dbReference type="GO" id="GO:0003677">
    <property type="term" value="F:DNA binding"/>
    <property type="evidence" value="ECO:0007669"/>
    <property type="project" value="UniProtKB-UniRule"/>
</dbReference>
<dbReference type="OrthoDB" id="9795242at2"/>
<comment type="caution">
    <text evidence="6">The sequence shown here is derived from an EMBL/GenBank/DDBJ whole genome shotgun (WGS) entry which is preliminary data.</text>
</comment>
<dbReference type="RefSeq" id="WP_145716604.1">
    <property type="nucleotide sequence ID" value="NZ_BSPF01000047.1"/>
</dbReference>
<dbReference type="PROSITE" id="PS50977">
    <property type="entry name" value="HTH_TETR_2"/>
    <property type="match status" value="1"/>
</dbReference>
<evidence type="ECO:0000256" key="4">
    <source>
        <dbReference type="PROSITE-ProRule" id="PRU00335"/>
    </source>
</evidence>
<dbReference type="PANTHER" id="PTHR47506">
    <property type="entry name" value="TRANSCRIPTIONAL REGULATORY PROTEIN"/>
    <property type="match status" value="1"/>
</dbReference>
<proteinExistence type="predicted"/>
<evidence type="ECO:0000313" key="7">
    <source>
        <dbReference type="Proteomes" id="UP000317122"/>
    </source>
</evidence>
<sequence length="205" mass="21711">MVVGEKGPDADRGTIVRRALQAFWNRGAEATSYNDIVAATGLSRKALYALWPEKDALVHEAMELYRAEVLGPLVNGLAVGGRAGLEAFWDALTTGVKTPGWAGCFLFRSAGGALRGDPVIARHFDEHVALLRTGITRAMREAQRESATDTKIDTAEAGWQVVAVAALISTYGAMSGNSRTVTALISAGRSACGLGRPNTRAPRAD</sequence>
<dbReference type="EMBL" id="VLKT01000011">
    <property type="protein sequence ID" value="TWI38707.1"/>
    <property type="molecule type" value="Genomic_DNA"/>
</dbReference>
<dbReference type="PANTHER" id="PTHR47506:SF1">
    <property type="entry name" value="HTH-TYPE TRANSCRIPTIONAL REGULATOR YJDC"/>
    <property type="match status" value="1"/>
</dbReference>
<dbReference type="AlphaFoldDB" id="A0A562P2K4"/>
<evidence type="ECO:0000313" key="6">
    <source>
        <dbReference type="EMBL" id="TWI38707.1"/>
    </source>
</evidence>
<dbReference type="Proteomes" id="UP000317122">
    <property type="component" value="Unassembled WGS sequence"/>
</dbReference>
<keyword evidence="3" id="KW-0804">Transcription</keyword>
<dbReference type="InterPro" id="IPR036271">
    <property type="entry name" value="Tet_transcr_reg_TetR-rel_C_sf"/>
</dbReference>
<evidence type="ECO:0000259" key="5">
    <source>
        <dbReference type="PROSITE" id="PS50977"/>
    </source>
</evidence>
<dbReference type="Pfam" id="PF00440">
    <property type="entry name" value="TetR_N"/>
    <property type="match status" value="1"/>
</dbReference>
<dbReference type="InterPro" id="IPR001647">
    <property type="entry name" value="HTH_TetR"/>
</dbReference>
<evidence type="ECO:0000256" key="3">
    <source>
        <dbReference type="ARBA" id="ARBA00023163"/>
    </source>
</evidence>
<protein>
    <submittedName>
        <fullName evidence="6">TetR family transcriptional regulator</fullName>
    </submittedName>
</protein>
<keyword evidence="7" id="KW-1185">Reference proteome</keyword>
<dbReference type="SUPFAM" id="SSF48498">
    <property type="entry name" value="Tetracyclin repressor-like, C-terminal domain"/>
    <property type="match status" value="1"/>
</dbReference>
<evidence type="ECO:0000256" key="2">
    <source>
        <dbReference type="ARBA" id="ARBA00023125"/>
    </source>
</evidence>
<gene>
    <name evidence="6" type="ORF">IQ26_02128</name>
</gene>
<reference evidence="6 7" key="1">
    <citation type="journal article" date="2015" name="Stand. Genomic Sci.">
        <title>Genomic Encyclopedia of Bacterial and Archaeal Type Strains, Phase III: the genomes of soil and plant-associated and newly described type strains.</title>
        <authorList>
            <person name="Whitman W.B."/>
            <person name="Woyke T."/>
            <person name="Klenk H.P."/>
            <person name="Zhou Y."/>
            <person name="Lilburn T.G."/>
            <person name="Beck B.J."/>
            <person name="De Vos P."/>
            <person name="Vandamme P."/>
            <person name="Eisen J.A."/>
            <person name="Garrity G."/>
            <person name="Hugenholtz P."/>
            <person name="Kyrpides N.C."/>
        </authorList>
    </citation>
    <scope>NUCLEOTIDE SEQUENCE [LARGE SCALE GENOMIC DNA]</scope>
    <source>
        <strain evidence="6 7">CGMCC 1.2546</strain>
    </source>
</reference>
<keyword evidence="2 4" id="KW-0238">DNA-binding</keyword>
<dbReference type="Gene3D" id="1.10.357.10">
    <property type="entry name" value="Tetracycline Repressor, domain 2"/>
    <property type="match status" value="1"/>
</dbReference>
<feature type="DNA-binding region" description="H-T-H motif" evidence="4">
    <location>
        <begin position="32"/>
        <end position="51"/>
    </location>
</feature>
<evidence type="ECO:0000256" key="1">
    <source>
        <dbReference type="ARBA" id="ARBA00023015"/>
    </source>
</evidence>
<keyword evidence="1" id="KW-0805">Transcription regulation</keyword>